<name>A0A399JBG9_9MICC</name>
<dbReference type="InterPro" id="IPR045596">
    <property type="entry name" value="DUF6459"/>
</dbReference>
<feature type="compositionally biased region" description="Low complexity" evidence="1">
    <location>
        <begin position="1"/>
        <end position="16"/>
    </location>
</feature>
<dbReference type="Proteomes" id="UP000265419">
    <property type="component" value="Unassembled WGS sequence"/>
</dbReference>
<sequence>MQQLPAASQLAASTAPHHGAGSPRPASLPAWAVPRRALRCPSAPVHRDPERQAATDGVPAPLAFVPRERAAAPGVDPSAGADQAGAPAEIGAAEAARVVALAVAEALRGQRTVQQLGHHLDLECYRKVERRVRWEREARAMARSAPDPGVLRVLSCHVQAIGERVRECTASLASAERVRALCFRLELLRGRWRCVEIEIG</sequence>
<dbReference type="EMBL" id="QQXK01000010">
    <property type="protein sequence ID" value="RII42564.1"/>
    <property type="molecule type" value="Genomic_DNA"/>
</dbReference>
<proteinExistence type="predicted"/>
<evidence type="ECO:0000256" key="1">
    <source>
        <dbReference type="SAM" id="MobiDB-lite"/>
    </source>
</evidence>
<keyword evidence="3" id="KW-1185">Reference proteome</keyword>
<comment type="caution">
    <text evidence="2">The sequence shown here is derived from an EMBL/GenBank/DDBJ whole genome shotgun (WGS) entry which is preliminary data.</text>
</comment>
<accession>A0A399JBG9</accession>
<dbReference type="RefSeq" id="WP_119424307.1">
    <property type="nucleotide sequence ID" value="NZ_QQXK01000010.1"/>
</dbReference>
<reference evidence="2 3" key="1">
    <citation type="submission" date="2018-07" db="EMBL/GenBank/DDBJ databases">
        <title>Arthrobacter sp. nov., isolated from raw cow's milk with high bacterial count.</title>
        <authorList>
            <person name="Hahne J."/>
            <person name="Isele D."/>
            <person name="Lipski A."/>
        </authorList>
    </citation>
    <scope>NUCLEOTIDE SEQUENCE [LARGE SCALE GENOMIC DNA]</scope>
    <source>
        <strain evidence="2 3">JZ R-35</strain>
    </source>
</reference>
<dbReference type="AlphaFoldDB" id="A0A399JBG9"/>
<protein>
    <submittedName>
        <fullName evidence="2">Uncharacterized protein</fullName>
    </submittedName>
</protein>
<gene>
    <name evidence="2" type="ORF">DWB68_06330</name>
</gene>
<organism evidence="2 3">
    <name type="scientific">Galactobacter valiniphilus</name>
    <dbReference type="NCBI Taxonomy" id="2676122"/>
    <lineage>
        <taxon>Bacteria</taxon>
        <taxon>Bacillati</taxon>
        <taxon>Actinomycetota</taxon>
        <taxon>Actinomycetes</taxon>
        <taxon>Micrococcales</taxon>
        <taxon>Micrococcaceae</taxon>
        <taxon>Galactobacter</taxon>
    </lineage>
</organism>
<evidence type="ECO:0000313" key="3">
    <source>
        <dbReference type="Proteomes" id="UP000265419"/>
    </source>
</evidence>
<dbReference type="Pfam" id="PF20060">
    <property type="entry name" value="DUF6459"/>
    <property type="match status" value="1"/>
</dbReference>
<feature type="region of interest" description="Disordered" evidence="1">
    <location>
        <begin position="1"/>
        <end position="30"/>
    </location>
</feature>
<evidence type="ECO:0000313" key="2">
    <source>
        <dbReference type="EMBL" id="RII42564.1"/>
    </source>
</evidence>